<evidence type="ECO:0000313" key="2">
    <source>
        <dbReference type="Proteomes" id="UP000030145"/>
    </source>
</evidence>
<protein>
    <submittedName>
        <fullName evidence="1">Uncharacterized protein</fullName>
    </submittedName>
</protein>
<name>A0A0A2DMK5_9CORY</name>
<reference evidence="1 2" key="1">
    <citation type="submission" date="2014-10" db="EMBL/GenBank/DDBJ databases">
        <title>Whole Genome sequence of Corynebacterium auriscanis strain CIP 106629.</title>
        <authorList>
            <person name="Hassan S.S."/>
            <person name="Jamal S.B."/>
            <person name="Tiwari S."/>
            <person name="Oliveira L.D.C."/>
            <person name="Souza F."/>
            <person name="Mariano D.C."/>
            <person name="Almeida S."/>
            <person name="Dorella F."/>
            <person name="Pereira F."/>
            <person name="Carvalho A."/>
            <person name="Leal C.A."/>
            <person name="Soares S.D.C."/>
            <person name="Figueiredo H.C."/>
            <person name="Silva A."/>
            <person name="Azevedo V.A."/>
        </authorList>
    </citation>
    <scope>NUCLEOTIDE SEQUENCE [LARGE SCALE GENOMIC DNA]</scope>
    <source>
        <strain evidence="1 2">CIP 106629</strain>
    </source>
</reference>
<dbReference type="EMBL" id="JRVJ01000021">
    <property type="protein sequence ID" value="KGM18131.1"/>
    <property type="molecule type" value="Genomic_DNA"/>
</dbReference>
<keyword evidence="2" id="KW-1185">Reference proteome</keyword>
<accession>A0A0A2DMK5</accession>
<gene>
    <name evidence="1" type="ORF">MA47_09505</name>
</gene>
<comment type="caution">
    <text evidence="1">The sequence shown here is derived from an EMBL/GenBank/DDBJ whole genome shotgun (WGS) entry which is preliminary data.</text>
</comment>
<evidence type="ECO:0000313" key="1">
    <source>
        <dbReference type="EMBL" id="KGM18131.1"/>
    </source>
</evidence>
<dbReference type="GeneID" id="300553270"/>
<dbReference type="RefSeq" id="WP_035115686.1">
    <property type="nucleotide sequence ID" value="NZ_CP047046.1"/>
</dbReference>
<proteinExistence type="predicted"/>
<sequence>MTHHTSLQALQVLADAYTNNPSQYFALLRTEIPKLSPTALTELVHLAVITIATTRPTNPQD</sequence>
<dbReference type="AlphaFoldDB" id="A0A0A2DMK5"/>
<organism evidence="1 2">
    <name type="scientific">Corynebacterium auriscanis</name>
    <dbReference type="NCBI Taxonomy" id="99807"/>
    <lineage>
        <taxon>Bacteria</taxon>
        <taxon>Bacillati</taxon>
        <taxon>Actinomycetota</taxon>
        <taxon>Actinomycetes</taxon>
        <taxon>Mycobacteriales</taxon>
        <taxon>Corynebacteriaceae</taxon>
        <taxon>Corynebacterium</taxon>
    </lineage>
</organism>
<dbReference type="Proteomes" id="UP000030145">
    <property type="component" value="Unassembled WGS sequence"/>
</dbReference>